<dbReference type="InterPro" id="IPR036179">
    <property type="entry name" value="Ig-like_dom_sf"/>
</dbReference>
<evidence type="ECO:0000256" key="5">
    <source>
        <dbReference type="ARBA" id="ARBA00023319"/>
    </source>
</evidence>
<accession>A0A3M7P8G4</accession>
<dbReference type="GO" id="GO:0005737">
    <property type="term" value="C:cytoplasm"/>
    <property type="evidence" value="ECO:0007669"/>
    <property type="project" value="UniProtKB-SubCell"/>
</dbReference>
<dbReference type="AlphaFoldDB" id="A0A3M7P8G4"/>
<sequence length="758" mass="86806">PDAEFQVVLSKGCSDISWSLDGIAIEESANFLIRASPDGKEHFLTIKNCQVKQSGQKVQFVLNKFNKRNEATLIIEEISKDFLVKVRRPLEDVRTKERESCSFTCGIQISAILSKVNVPLEIKWFKNKEEILNSERYIVTEEIDKNLRTEKLEITNCTLEDCADFVCKIYLKLSEELMPMLESKASLFVKELDAQLLEPLPSCVEIFSGQDLALKCQISKANLPVEWLKDNVKIAGPKYDTIINQIDNDRYSYELIAKSLEFTNSSSRFKLVCRNFQTECKVTVKKPKLEVVEPLEKKIYVDHNQTGVLRTKFSSRIDDDLVRLELYKNSKRIYFSNKSPKYQLIVNENALDFFIKDFGNEDQAKYELKVCTLNDDDNIVQQTECLLNPNDLKVIKQLNHLDINEPQTAKFELTASRPCKCEWYFTQNEDTWKSIVEKGEQNLINLEKILPNDRVSTMSSDSDNSFSLIVEKTKIADSGRYIAVLYSDHANLVFCSAILRVTAVPDDDGESKKPVIVRDLPSEVEGFVSEPFSISLSVKGDNLQIEWFNGEKKVIALMDQVQVVRKDEKCDLVFNFNQPFSFDSGDYFCKVSNGFGAVESRCCRVTIKDPSVQSIEESDSIFETKPRFIEYFSDVYVEPHTEAQFKCKIMGRPEPKVTWFCNCRKLLSHDQKFECLKEADYYTLVVKNIGLDDEGEYSCKASNCKGEASWAANLYLNDCFSRKKVESGCSLVAPNFLRKIRDSTVLQKNTAKLDCFVD</sequence>
<evidence type="ECO:0000313" key="7">
    <source>
        <dbReference type="EMBL" id="RMZ95047.1"/>
    </source>
</evidence>
<dbReference type="SMART" id="SM00409">
    <property type="entry name" value="IG"/>
    <property type="match status" value="5"/>
</dbReference>
<keyword evidence="5" id="KW-0393">Immunoglobulin domain</keyword>
<dbReference type="InterPro" id="IPR013098">
    <property type="entry name" value="Ig_I-set"/>
</dbReference>
<protein>
    <submittedName>
        <fullName evidence="7">Muscle M-line assembly unc-89 isoform X7</fullName>
    </submittedName>
</protein>
<dbReference type="InterPro" id="IPR003599">
    <property type="entry name" value="Ig_sub"/>
</dbReference>
<evidence type="ECO:0000259" key="6">
    <source>
        <dbReference type="PROSITE" id="PS50835"/>
    </source>
</evidence>
<dbReference type="SMART" id="SM00408">
    <property type="entry name" value="IGc2"/>
    <property type="match status" value="1"/>
</dbReference>
<comment type="caution">
    <text evidence="7">The sequence shown here is derived from an EMBL/GenBank/DDBJ whole genome shotgun (WGS) entry which is preliminary data.</text>
</comment>
<dbReference type="Gene3D" id="2.60.40.10">
    <property type="entry name" value="Immunoglobulins"/>
    <property type="match status" value="6"/>
</dbReference>
<evidence type="ECO:0000256" key="1">
    <source>
        <dbReference type="ARBA" id="ARBA00004496"/>
    </source>
</evidence>
<dbReference type="PANTHER" id="PTHR35971">
    <property type="entry name" value="SI:DKEY-31G6.6"/>
    <property type="match status" value="1"/>
</dbReference>
<dbReference type="InterPro" id="IPR007110">
    <property type="entry name" value="Ig-like_dom"/>
</dbReference>
<evidence type="ECO:0000256" key="2">
    <source>
        <dbReference type="ARBA" id="ARBA00022490"/>
    </source>
</evidence>
<reference evidence="7 8" key="1">
    <citation type="journal article" date="2018" name="Sci. Rep.">
        <title>Genomic signatures of local adaptation to the degree of environmental predictability in rotifers.</title>
        <authorList>
            <person name="Franch-Gras L."/>
            <person name="Hahn C."/>
            <person name="Garcia-Roger E.M."/>
            <person name="Carmona M.J."/>
            <person name="Serra M."/>
            <person name="Gomez A."/>
        </authorList>
    </citation>
    <scope>NUCLEOTIDE SEQUENCE [LARGE SCALE GENOMIC DNA]</scope>
    <source>
        <strain evidence="7">HYR1</strain>
    </source>
</reference>
<feature type="non-terminal residue" evidence="7">
    <location>
        <position position="758"/>
    </location>
</feature>
<dbReference type="FunFam" id="2.60.40.10:FF:000425">
    <property type="entry name" value="Myosin light chain kinase"/>
    <property type="match status" value="1"/>
</dbReference>
<dbReference type="PANTHER" id="PTHR35971:SF5">
    <property type="entry name" value="OBSCURIN LIKE CYTOSKELETAL ADAPTOR 1"/>
    <property type="match status" value="1"/>
</dbReference>
<dbReference type="OrthoDB" id="5969272at2759"/>
<evidence type="ECO:0000256" key="3">
    <source>
        <dbReference type="ARBA" id="ARBA00022553"/>
    </source>
</evidence>
<feature type="domain" description="Ig-like" evidence="6">
    <location>
        <begin position="626"/>
        <end position="717"/>
    </location>
</feature>
<evidence type="ECO:0000313" key="8">
    <source>
        <dbReference type="Proteomes" id="UP000276133"/>
    </source>
</evidence>
<organism evidence="7 8">
    <name type="scientific">Brachionus plicatilis</name>
    <name type="common">Marine rotifer</name>
    <name type="synonym">Brachionus muelleri</name>
    <dbReference type="NCBI Taxonomy" id="10195"/>
    <lineage>
        <taxon>Eukaryota</taxon>
        <taxon>Metazoa</taxon>
        <taxon>Spiralia</taxon>
        <taxon>Gnathifera</taxon>
        <taxon>Rotifera</taxon>
        <taxon>Eurotatoria</taxon>
        <taxon>Monogononta</taxon>
        <taxon>Pseudotrocha</taxon>
        <taxon>Ploima</taxon>
        <taxon>Brachionidae</taxon>
        <taxon>Brachionus</taxon>
    </lineage>
</organism>
<proteinExistence type="predicted"/>
<dbReference type="Proteomes" id="UP000276133">
    <property type="component" value="Unassembled WGS sequence"/>
</dbReference>
<evidence type="ECO:0000256" key="4">
    <source>
        <dbReference type="ARBA" id="ARBA00023157"/>
    </source>
</evidence>
<name>A0A3M7P8G4_BRAPC</name>
<keyword evidence="3" id="KW-0597">Phosphoprotein</keyword>
<dbReference type="InterPro" id="IPR003598">
    <property type="entry name" value="Ig_sub2"/>
</dbReference>
<comment type="subcellular location">
    <subcellularLocation>
        <location evidence="1">Cytoplasm</location>
    </subcellularLocation>
</comment>
<dbReference type="PROSITE" id="PS50835">
    <property type="entry name" value="IG_LIKE"/>
    <property type="match status" value="1"/>
</dbReference>
<dbReference type="Pfam" id="PF07679">
    <property type="entry name" value="I-set"/>
    <property type="match status" value="3"/>
</dbReference>
<dbReference type="EMBL" id="REGN01012634">
    <property type="protein sequence ID" value="RMZ95047.1"/>
    <property type="molecule type" value="Genomic_DNA"/>
</dbReference>
<dbReference type="STRING" id="10195.A0A3M7P8G4"/>
<keyword evidence="4" id="KW-1015">Disulfide bond</keyword>
<keyword evidence="8" id="KW-1185">Reference proteome</keyword>
<keyword evidence="2" id="KW-0963">Cytoplasm</keyword>
<dbReference type="InterPro" id="IPR052385">
    <property type="entry name" value="Obscurin/Obscurin-like_Reg"/>
</dbReference>
<feature type="non-terminal residue" evidence="7">
    <location>
        <position position="1"/>
    </location>
</feature>
<gene>
    <name evidence="7" type="ORF">BpHYR1_030790</name>
</gene>
<dbReference type="SUPFAM" id="SSF48726">
    <property type="entry name" value="Immunoglobulin"/>
    <property type="match status" value="5"/>
</dbReference>
<dbReference type="InterPro" id="IPR013783">
    <property type="entry name" value="Ig-like_fold"/>
</dbReference>